<dbReference type="Proteomes" id="UP001204579">
    <property type="component" value="Unassembled WGS sequence"/>
</dbReference>
<keyword evidence="3" id="KW-1185">Reference proteome</keyword>
<gene>
    <name evidence="2" type="ORF">NW209_07765</name>
</gene>
<reference evidence="2 3" key="1">
    <citation type="submission" date="2022-08" db="EMBL/GenBank/DDBJ databases">
        <authorList>
            <person name="Zeman M."/>
            <person name="Kubasova T."/>
        </authorList>
    </citation>
    <scope>NUCLEOTIDE SEQUENCE [LARGE SCALE GENOMIC DNA]</scope>
    <source>
        <strain evidence="2 3">ET62</strain>
    </source>
</reference>
<keyword evidence="1" id="KW-0472">Membrane</keyword>
<protein>
    <submittedName>
        <fullName evidence="2">Uncharacterized protein</fullName>
    </submittedName>
</protein>
<evidence type="ECO:0000313" key="3">
    <source>
        <dbReference type="Proteomes" id="UP001204579"/>
    </source>
</evidence>
<proteinExistence type="predicted"/>
<feature type="transmembrane region" description="Helical" evidence="1">
    <location>
        <begin position="25"/>
        <end position="47"/>
    </location>
</feature>
<evidence type="ECO:0000313" key="2">
    <source>
        <dbReference type="EMBL" id="MCR8873908.1"/>
    </source>
</evidence>
<accession>A0AAW5N7I0</accession>
<dbReference type="EMBL" id="JANRHJ010000008">
    <property type="protein sequence ID" value="MCR8873908.1"/>
    <property type="molecule type" value="Genomic_DNA"/>
</dbReference>
<dbReference type="GeneID" id="82442289"/>
<sequence length="78" mass="8578">MGNLLNNWDISRWIRLVSGVGVTSYGLYAGDYFLLMLGILFAGLAVLNKGCCCGGCSTTTETKAIYKDFVKPYQDKKN</sequence>
<dbReference type="RefSeq" id="WP_018709758.1">
    <property type="nucleotide sequence ID" value="NZ_JADYTI010000004.1"/>
</dbReference>
<dbReference type="AlphaFoldDB" id="A0AAW5N7I0"/>
<keyword evidence="1" id="KW-0812">Transmembrane</keyword>
<name>A0AAW5N7I0_9BACT</name>
<organism evidence="2 3">
    <name type="scientific">Phocaeicola barnesiae</name>
    <dbReference type="NCBI Taxonomy" id="376804"/>
    <lineage>
        <taxon>Bacteria</taxon>
        <taxon>Pseudomonadati</taxon>
        <taxon>Bacteroidota</taxon>
        <taxon>Bacteroidia</taxon>
        <taxon>Bacteroidales</taxon>
        <taxon>Bacteroidaceae</taxon>
        <taxon>Phocaeicola</taxon>
    </lineage>
</organism>
<evidence type="ECO:0000256" key="1">
    <source>
        <dbReference type="SAM" id="Phobius"/>
    </source>
</evidence>
<comment type="caution">
    <text evidence="2">The sequence shown here is derived from an EMBL/GenBank/DDBJ whole genome shotgun (WGS) entry which is preliminary data.</text>
</comment>
<keyword evidence="1" id="KW-1133">Transmembrane helix</keyword>